<comment type="caution">
    <text evidence="2">The sequence shown here is derived from an EMBL/GenBank/DDBJ whole genome shotgun (WGS) entry which is preliminary data.</text>
</comment>
<protein>
    <submittedName>
        <fullName evidence="2">Uncharacterized protein</fullName>
    </submittedName>
</protein>
<reference evidence="2" key="1">
    <citation type="submission" date="2016-03" db="EMBL/GenBank/DDBJ databases">
        <title>Mechanisms controlling the formation of the plant cell surface in tip-growing cells are functionally conserved among land plants.</title>
        <authorList>
            <person name="Honkanen S."/>
            <person name="Jones V.A."/>
            <person name="Morieri G."/>
            <person name="Champion C."/>
            <person name="Hetherington A.J."/>
            <person name="Kelly S."/>
            <person name="Saint-Marcoux D."/>
            <person name="Proust H."/>
            <person name="Prescott H."/>
            <person name="Dolan L."/>
        </authorList>
    </citation>
    <scope>NUCLEOTIDE SEQUENCE [LARGE SCALE GENOMIC DNA]</scope>
    <source>
        <tissue evidence="2">Whole gametophyte</tissue>
    </source>
</reference>
<proteinExistence type="predicted"/>
<gene>
    <name evidence="2" type="ORF">AXG93_2815s1010</name>
</gene>
<organism evidence="2 3">
    <name type="scientific">Marchantia polymorpha subsp. ruderalis</name>
    <dbReference type="NCBI Taxonomy" id="1480154"/>
    <lineage>
        <taxon>Eukaryota</taxon>
        <taxon>Viridiplantae</taxon>
        <taxon>Streptophyta</taxon>
        <taxon>Embryophyta</taxon>
        <taxon>Marchantiophyta</taxon>
        <taxon>Marchantiopsida</taxon>
        <taxon>Marchantiidae</taxon>
        <taxon>Marchantiales</taxon>
        <taxon>Marchantiaceae</taxon>
        <taxon>Marchantia</taxon>
    </lineage>
</organism>
<evidence type="ECO:0000313" key="3">
    <source>
        <dbReference type="Proteomes" id="UP000077202"/>
    </source>
</evidence>
<accession>A0A176WEH6</accession>
<sequence length="129" mass="15024">MYQELRHIKSPQEDTAIPKPRNIPADLAPEEDENVEEKREETNEDLLIAFRANPTIHYMDKIVHKKDQQLVLNTGCWRQERTKFRSKPKKYLLEVHAPEIFEAHIFHEHFSAISISSTLAFSAMDLLAG</sequence>
<dbReference type="Proteomes" id="UP000077202">
    <property type="component" value="Unassembled WGS sequence"/>
</dbReference>
<dbReference type="EMBL" id="LVLJ01001037">
    <property type="protein sequence ID" value="OAE31527.1"/>
    <property type="molecule type" value="Genomic_DNA"/>
</dbReference>
<feature type="compositionally biased region" description="Basic and acidic residues" evidence="1">
    <location>
        <begin position="1"/>
        <end position="12"/>
    </location>
</feature>
<evidence type="ECO:0000256" key="1">
    <source>
        <dbReference type="SAM" id="MobiDB-lite"/>
    </source>
</evidence>
<feature type="region of interest" description="Disordered" evidence="1">
    <location>
        <begin position="1"/>
        <end position="41"/>
    </location>
</feature>
<evidence type="ECO:0000313" key="2">
    <source>
        <dbReference type="EMBL" id="OAE31527.1"/>
    </source>
</evidence>
<keyword evidence="3" id="KW-1185">Reference proteome</keyword>
<dbReference type="AlphaFoldDB" id="A0A176WEH6"/>
<name>A0A176WEH6_MARPO</name>